<feature type="compositionally biased region" description="Polar residues" evidence="1">
    <location>
        <begin position="1"/>
        <end position="10"/>
    </location>
</feature>
<feature type="domain" description="SPK" evidence="2">
    <location>
        <begin position="586"/>
        <end position="690"/>
    </location>
</feature>
<protein>
    <recommendedName>
        <fullName evidence="2">SPK domain-containing protein</fullName>
    </recommendedName>
</protein>
<dbReference type="Pfam" id="PF04435">
    <property type="entry name" value="SPK"/>
    <property type="match status" value="3"/>
</dbReference>
<feature type="domain" description="SPK" evidence="2">
    <location>
        <begin position="457"/>
        <end position="562"/>
    </location>
</feature>
<feature type="compositionally biased region" description="Polar residues" evidence="1">
    <location>
        <begin position="39"/>
        <end position="49"/>
    </location>
</feature>
<feature type="compositionally biased region" description="Basic and acidic residues" evidence="1">
    <location>
        <begin position="66"/>
        <end position="75"/>
    </location>
</feature>
<evidence type="ECO:0000256" key="1">
    <source>
        <dbReference type="SAM" id="MobiDB-lite"/>
    </source>
</evidence>
<dbReference type="InterPro" id="IPR006570">
    <property type="entry name" value="SPK_dom"/>
</dbReference>
<evidence type="ECO:0000313" key="4">
    <source>
        <dbReference type="Proteomes" id="UP000483820"/>
    </source>
</evidence>
<evidence type="ECO:0000259" key="2">
    <source>
        <dbReference type="Pfam" id="PF04435"/>
    </source>
</evidence>
<dbReference type="AlphaFoldDB" id="A0A6A5GHL9"/>
<sequence>MSSGNSTRSRANVGKKEIKVKQQDTCIEEAMNADPPSATPCSSSLQPHSLASIKKESNRKRQRIPSPDKETETFKLNRQAARRARNTSENSRKIYKEASLPTSSPDTFRETTSEESPEAGCKMKTSVTTSTRRTCSGFDDDLEDRKPDLIKIEVKKVKVESKDVPWFVPEHENKFIDFLLDYPKTGMFNRNGLIDEYNEKNNTKHPLNFFDHVVHDLEKKLIAKKRGIGDIVRVFFRAQVPLSAYLRDEITRIASEGTALFSADGRAVKIIYEDVYLNTSYDKDFIKFLIEIARGRSKPVAHEELAEEYRAELFESKREEVSDQFFVYHLEHLEEFINDDRSSSKIRTLFITQALISKIISLGRKGEVGFDKKGKIVRFVSKNGATRLKRDTGEPEVPMEELPDSDQHITISAINSIEDSKSSDDEMKFGAKIGEESKRRVRNKLSNEELKHLVHYFAECSRKQPDDMVFNEVYRNCVPYMEEKFGKELTRTDVAYQKILQKCFKTLEISLHGIEQEKIAAIMYATRWWVHKKLEIGLKKDFDIELDSKRLLSYYASKTDGSIQVGQRNSSRNSKVRCIDEPNINLINFVGERAKTSLKKWKLKEAVRNYLKSIDEHFDDKKLVLKVDKIKAMLVKNPERVADVDREKIAAILYAMNWPVCEKFENEFKKIAYFKLEKKTRTLLYYTSKNPNGWNTRSQSTDLMQCGSTSIPQNYKSKLRVKKNQCVQSYEEHSENEEEPDGSLRDDYDEACMSPHRSPIQRNMSTQERTPIPNQTEEFTNAYNLLRNIQQTVEDMGPDLLKESLTMLGDVIEFCPLEANVKIHSVAVVVGHAAVAMEEAITKDLNDTVALQKVHLLLGRIVHQVNSPKLDIIADHLRQLSIEKDHLGYRIPKKEFTEMIGKLIRYITKSEDDS</sequence>
<reference evidence="3 4" key="1">
    <citation type="submission" date="2019-12" db="EMBL/GenBank/DDBJ databases">
        <title>Chromosome-level assembly of the Caenorhabditis remanei genome.</title>
        <authorList>
            <person name="Teterina A.A."/>
            <person name="Willis J.H."/>
            <person name="Phillips P.C."/>
        </authorList>
    </citation>
    <scope>NUCLEOTIDE SEQUENCE [LARGE SCALE GENOMIC DNA]</scope>
    <source>
        <strain evidence="3 4">PX506</strain>
        <tissue evidence="3">Whole organism</tissue>
    </source>
</reference>
<name>A0A6A5GHL9_CAERE</name>
<dbReference type="GeneID" id="78777002"/>
<gene>
    <name evidence="3" type="ORF">GCK72_020733</name>
</gene>
<feature type="domain" description="SPK" evidence="2">
    <location>
        <begin position="285"/>
        <end position="385"/>
    </location>
</feature>
<evidence type="ECO:0000313" key="3">
    <source>
        <dbReference type="EMBL" id="KAF1754173.1"/>
    </source>
</evidence>
<dbReference type="RefSeq" id="XP_053582675.1">
    <property type="nucleotide sequence ID" value="XM_053733762.1"/>
</dbReference>
<comment type="caution">
    <text evidence="3">The sequence shown here is derived from an EMBL/GenBank/DDBJ whole genome shotgun (WGS) entry which is preliminary data.</text>
</comment>
<dbReference type="CTD" id="78777002"/>
<dbReference type="KEGG" id="crq:GCK72_020733"/>
<organism evidence="3 4">
    <name type="scientific">Caenorhabditis remanei</name>
    <name type="common">Caenorhabditis vulgaris</name>
    <dbReference type="NCBI Taxonomy" id="31234"/>
    <lineage>
        <taxon>Eukaryota</taxon>
        <taxon>Metazoa</taxon>
        <taxon>Ecdysozoa</taxon>
        <taxon>Nematoda</taxon>
        <taxon>Chromadorea</taxon>
        <taxon>Rhabditida</taxon>
        <taxon>Rhabditina</taxon>
        <taxon>Rhabditomorpha</taxon>
        <taxon>Rhabditoidea</taxon>
        <taxon>Rhabditidae</taxon>
        <taxon>Peloderinae</taxon>
        <taxon>Caenorhabditis</taxon>
    </lineage>
</organism>
<dbReference type="EMBL" id="WUAV01000005">
    <property type="protein sequence ID" value="KAF1754173.1"/>
    <property type="molecule type" value="Genomic_DNA"/>
</dbReference>
<feature type="region of interest" description="Disordered" evidence="1">
    <location>
        <begin position="727"/>
        <end position="748"/>
    </location>
</feature>
<feature type="region of interest" description="Disordered" evidence="1">
    <location>
        <begin position="1"/>
        <end position="125"/>
    </location>
</feature>
<dbReference type="Proteomes" id="UP000483820">
    <property type="component" value="Chromosome V"/>
</dbReference>
<proteinExistence type="predicted"/>
<accession>A0A6A5GHL9</accession>